<dbReference type="PANTHER" id="PTHR46797">
    <property type="entry name" value="HTH-TYPE TRANSCRIPTIONAL REGULATOR"/>
    <property type="match status" value="1"/>
</dbReference>
<evidence type="ECO:0000259" key="3">
    <source>
        <dbReference type="PROSITE" id="PS50943"/>
    </source>
</evidence>
<reference evidence="5 7" key="1">
    <citation type="submission" date="2017-12" db="EMBL/GenBank/DDBJ databases">
        <authorList>
            <person name="Paulsen S."/>
            <person name="Gram L.K."/>
        </authorList>
    </citation>
    <scope>NUCLEOTIDE SEQUENCE [LARGE SCALE GENOMIC DNA]</scope>
    <source>
        <strain evidence="5 7">S2231</strain>
        <strain evidence="4">S2233</strain>
    </source>
</reference>
<dbReference type="Proteomes" id="UP000305730">
    <property type="component" value="Unassembled WGS sequence"/>
</dbReference>
<protein>
    <submittedName>
        <fullName evidence="5">Transcriptional regulator</fullName>
    </submittedName>
</protein>
<evidence type="ECO:0000313" key="4">
    <source>
        <dbReference type="EMBL" id="TMP47317.1"/>
    </source>
</evidence>
<keyword evidence="2" id="KW-0812">Transmembrane</keyword>
<keyword evidence="6" id="KW-1185">Reference proteome</keyword>
<dbReference type="RefSeq" id="WP_138594116.1">
    <property type="nucleotide sequence ID" value="NZ_PNCK01000002.1"/>
</dbReference>
<dbReference type="Pfam" id="PF13560">
    <property type="entry name" value="HTH_31"/>
    <property type="match status" value="1"/>
</dbReference>
<dbReference type="EMBL" id="PNCK01000002">
    <property type="protein sequence ID" value="TMP47317.1"/>
    <property type="molecule type" value="Genomic_DNA"/>
</dbReference>
<evidence type="ECO:0000256" key="1">
    <source>
        <dbReference type="ARBA" id="ARBA00023125"/>
    </source>
</evidence>
<keyword evidence="2" id="KW-0472">Membrane</keyword>
<dbReference type="GO" id="GO:0005829">
    <property type="term" value="C:cytosol"/>
    <property type="evidence" value="ECO:0007669"/>
    <property type="project" value="TreeGrafter"/>
</dbReference>
<dbReference type="EMBL" id="PNCL01000083">
    <property type="protein sequence ID" value="TMP56521.1"/>
    <property type="molecule type" value="Genomic_DNA"/>
</dbReference>
<dbReference type="InterPro" id="IPR001387">
    <property type="entry name" value="Cro/C1-type_HTH"/>
</dbReference>
<reference evidence="6 7" key="2">
    <citation type="submission" date="2019-06" db="EMBL/GenBank/DDBJ databases">
        <title>Co-occurence of chitin degradation, pigmentation and bioactivity in marine Pseudoalteromonas.</title>
        <authorList>
            <person name="Sonnenschein E.C."/>
            <person name="Bech P.K."/>
        </authorList>
    </citation>
    <scope>NUCLEOTIDE SEQUENCE [LARGE SCALE GENOMIC DNA]</scope>
    <source>
        <strain evidence="7">S2231</strain>
        <strain evidence="4 6">S2233</strain>
    </source>
</reference>
<evidence type="ECO:0000256" key="2">
    <source>
        <dbReference type="SAM" id="Phobius"/>
    </source>
</evidence>
<dbReference type="InterPro" id="IPR050807">
    <property type="entry name" value="TransReg_Diox_bact_type"/>
</dbReference>
<reference evidence="5" key="3">
    <citation type="submission" date="2019-09" db="EMBL/GenBank/DDBJ databases">
        <title>Co-occurence of chitin degradation, pigmentation and bioactivity in marine Pseudoalteromonas.</title>
        <authorList>
            <person name="Sonnenschein E.C."/>
            <person name="Bech P.K."/>
        </authorList>
    </citation>
    <scope>NUCLEOTIDE SEQUENCE</scope>
    <source>
        <strain evidence="5">S2231</strain>
    </source>
</reference>
<feature type="transmembrane region" description="Helical" evidence="2">
    <location>
        <begin position="98"/>
        <end position="117"/>
    </location>
</feature>
<sequence length="237" mass="27302">MTLGHYIKQLRTTANMSQPQLAEKMGVEQSYLSKLENDKSVPSNEVFRQLLDALELTVDNFMLGAQGQANKHHFSQIPDIESWYARQFRDNSIKQRTLLYIAILLVSLGGSCFYVGFQNLVFPQKLYEYESKGVVLPNEPQDVFSSWSRFVPEDANMEEARRTMLKRRDISIVLSFEYLGDEFIKEVEQGRRLYTMSKYVKQQTRLGNALLQFLGLACVLLGVALMIIEPRLTRSKV</sequence>
<dbReference type="AlphaFoldDB" id="A0A5S3XMS6"/>
<evidence type="ECO:0000313" key="6">
    <source>
        <dbReference type="Proteomes" id="UP000305730"/>
    </source>
</evidence>
<dbReference type="Gene3D" id="1.10.260.40">
    <property type="entry name" value="lambda repressor-like DNA-binding domains"/>
    <property type="match status" value="1"/>
</dbReference>
<accession>A0A5S3XMS6</accession>
<dbReference type="SUPFAM" id="SSF47413">
    <property type="entry name" value="lambda repressor-like DNA-binding domains"/>
    <property type="match status" value="1"/>
</dbReference>
<evidence type="ECO:0000313" key="7">
    <source>
        <dbReference type="Proteomes" id="UP000307706"/>
    </source>
</evidence>
<gene>
    <name evidence="5" type="ORF">CWB96_15120</name>
    <name evidence="4" type="ORF">CWB97_00320</name>
</gene>
<dbReference type="GO" id="GO:0003677">
    <property type="term" value="F:DNA binding"/>
    <property type="evidence" value="ECO:0007669"/>
    <property type="project" value="UniProtKB-KW"/>
</dbReference>
<name>A0A5S3XMS6_9GAMM</name>
<keyword evidence="2" id="KW-1133">Transmembrane helix</keyword>
<dbReference type="SMART" id="SM00530">
    <property type="entry name" value="HTH_XRE"/>
    <property type="match status" value="1"/>
</dbReference>
<proteinExistence type="predicted"/>
<comment type="caution">
    <text evidence="5">The sequence shown here is derived from an EMBL/GenBank/DDBJ whole genome shotgun (WGS) entry which is preliminary data.</text>
</comment>
<dbReference type="Proteomes" id="UP000307706">
    <property type="component" value="Unassembled WGS sequence"/>
</dbReference>
<organism evidence="5 7">
    <name type="scientific">Pseudoalteromonas citrea</name>
    <dbReference type="NCBI Taxonomy" id="43655"/>
    <lineage>
        <taxon>Bacteria</taxon>
        <taxon>Pseudomonadati</taxon>
        <taxon>Pseudomonadota</taxon>
        <taxon>Gammaproteobacteria</taxon>
        <taxon>Alteromonadales</taxon>
        <taxon>Pseudoalteromonadaceae</taxon>
        <taxon>Pseudoalteromonas</taxon>
    </lineage>
</organism>
<keyword evidence="1" id="KW-0238">DNA-binding</keyword>
<dbReference type="InterPro" id="IPR010982">
    <property type="entry name" value="Lambda_DNA-bd_dom_sf"/>
</dbReference>
<evidence type="ECO:0000313" key="5">
    <source>
        <dbReference type="EMBL" id="TMP56521.1"/>
    </source>
</evidence>
<feature type="domain" description="HTH cro/C1-type" evidence="3">
    <location>
        <begin position="7"/>
        <end position="61"/>
    </location>
</feature>
<feature type="transmembrane region" description="Helical" evidence="2">
    <location>
        <begin position="209"/>
        <end position="228"/>
    </location>
</feature>
<dbReference type="PROSITE" id="PS50943">
    <property type="entry name" value="HTH_CROC1"/>
    <property type="match status" value="1"/>
</dbReference>
<dbReference type="PANTHER" id="PTHR46797:SF1">
    <property type="entry name" value="METHYLPHOSPHONATE SYNTHASE"/>
    <property type="match status" value="1"/>
</dbReference>
<dbReference type="GO" id="GO:0003700">
    <property type="term" value="F:DNA-binding transcription factor activity"/>
    <property type="evidence" value="ECO:0007669"/>
    <property type="project" value="TreeGrafter"/>
</dbReference>
<dbReference type="CDD" id="cd00093">
    <property type="entry name" value="HTH_XRE"/>
    <property type="match status" value="1"/>
</dbReference>
<dbReference type="OrthoDB" id="6193561at2"/>